<feature type="transmembrane region" description="Helical" evidence="1">
    <location>
        <begin position="100"/>
        <end position="124"/>
    </location>
</feature>
<organism evidence="3 4">
    <name type="scientific">Panaeolus cyanescens</name>
    <dbReference type="NCBI Taxonomy" id="181874"/>
    <lineage>
        <taxon>Eukaryota</taxon>
        <taxon>Fungi</taxon>
        <taxon>Dikarya</taxon>
        <taxon>Basidiomycota</taxon>
        <taxon>Agaricomycotina</taxon>
        <taxon>Agaricomycetes</taxon>
        <taxon>Agaricomycetidae</taxon>
        <taxon>Agaricales</taxon>
        <taxon>Agaricineae</taxon>
        <taxon>Galeropsidaceae</taxon>
        <taxon>Panaeolus</taxon>
    </lineage>
</organism>
<evidence type="ECO:0000259" key="2">
    <source>
        <dbReference type="Pfam" id="PF20152"/>
    </source>
</evidence>
<dbReference type="Pfam" id="PF20152">
    <property type="entry name" value="DUF6534"/>
    <property type="match status" value="1"/>
</dbReference>
<dbReference type="InParanoid" id="A0A409YID8"/>
<evidence type="ECO:0000313" key="3">
    <source>
        <dbReference type="EMBL" id="PPR02777.1"/>
    </source>
</evidence>
<keyword evidence="1" id="KW-1133">Transmembrane helix</keyword>
<reference evidence="3 4" key="1">
    <citation type="journal article" date="2018" name="Evol. Lett.">
        <title>Horizontal gene cluster transfer increased hallucinogenic mushroom diversity.</title>
        <authorList>
            <person name="Reynolds H.T."/>
            <person name="Vijayakumar V."/>
            <person name="Gluck-Thaler E."/>
            <person name="Korotkin H.B."/>
            <person name="Matheny P.B."/>
            <person name="Slot J.C."/>
        </authorList>
    </citation>
    <scope>NUCLEOTIDE SEQUENCE [LARGE SCALE GENOMIC DNA]</scope>
    <source>
        <strain evidence="3 4">2629</strain>
    </source>
</reference>
<keyword evidence="1" id="KW-0812">Transmembrane</keyword>
<feature type="transmembrane region" description="Helical" evidence="1">
    <location>
        <begin position="75"/>
        <end position="94"/>
    </location>
</feature>
<dbReference type="EMBL" id="NHTK01001146">
    <property type="protein sequence ID" value="PPR02777.1"/>
    <property type="molecule type" value="Genomic_DNA"/>
</dbReference>
<dbReference type="STRING" id="181874.A0A409YID8"/>
<comment type="caution">
    <text evidence="3">The sequence shown here is derived from an EMBL/GenBank/DDBJ whole genome shotgun (WGS) entry which is preliminary data.</text>
</comment>
<feature type="transmembrane region" description="Helical" evidence="1">
    <location>
        <begin position="136"/>
        <end position="164"/>
    </location>
</feature>
<keyword evidence="4" id="KW-1185">Reference proteome</keyword>
<feature type="domain" description="DUF6534" evidence="2">
    <location>
        <begin position="109"/>
        <end position="173"/>
    </location>
</feature>
<evidence type="ECO:0000256" key="1">
    <source>
        <dbReference type="SAM" id="Phobius"/>
    </source>
</evidence>
<gene>
    <name evidence="3" type="ORF">CVT24_002251</name>
</gene>
<accession>A0A409YID8</accession>
<keyword evidence="1" id="KW-0472">Membrane</keyword>
<protein>
    <recommendedName>
        <fullName evidence="2">DUF6534 domain-containing protein</fullName>
    </recommendedName>
</protein>
<evidence type="ECO:0000313" key="4">
    <source>
        <dbReference type="Proteomes" id="UP000284842"/>
    </source>
</evidence>
<proteinExistence type="predicted"/>
<dbReference type="AlphaFoldDB" id="A0A409YID8"/>
<dbReference type="OrthoDB" id="3214861at2759"/>
<sequence>MDSLPLDTPIRPPPLPKFDNTLGALLLGGLFATAIIDTFDSALIMHTLYFYTVINFANPLSLLKPVCYRDQKLMIVRITAISAKAFGISSFTELDHFAGLIYASFASGTCCDLFLALALLFLLYKSRTGFTSTDGIIRVLMMYTVNTGMIVAVDAALSVITYAASPNTFIFIGKHPLALDRPL</sequence>
<name>A0A409YID8_9AGAR</name>
<dbReference type="InterPro" id="IPR045339">
    <property type="entry name" value="DUF6534"/>
</dbReference>
<dbReference type="Proteomes" id="UP000284842">
    <property type="component" value="Unassembled WGS sequence"/>
</dbReference>
<feature type="transmembrane region" description="Helical" evidence="1">
    <location>
        <begin position="20"/>
        <end position="36"/>
    </location>
</feature>